<organism evidence="2 3">
    <name type="scientific">Cocos nucifera</name>
    <name type="common">Coconut palm</name>
    <dbReference type="NCBI Taxonomy" id="13894"/>
    <lineage>
        <taxon>Eukaryota</taxon>
        <taxon>Viridiplantae</taxon>
        <taxon>Streptophyta</taxon>
        <taxon>Embryophyta</taxon>
        <taxon>Tracheophyta</taxon>
        <taxon>Spermatophyta</taxon>
        <taxon>Magnoliopsida</taxon>
        <taxon>Liliopsida</taxon>
        <taxon>Arecaceae</taxon>
        <taxon>Arecoideae</taxon>
        <taxon>Cocoseae</taxon>
        <taxon>Attaleinae</taxon>
        <taxon>Cocos</taxon>
    </lineage>
</organism>
<dbReference type="EMBL" id="CM017878">
    <property type="protein sequence ID" value="KAG1354774.1"/>
    <property type="molecule type" value="Genomic_DNA"/>
</dbReference>
<proteinExistence type="predicted"/>
<feature type="region of interest" description="Disordered" evidence="1">
    <location>
        <begin position="106"/>
        <end position="128"/>
    </location>
</feature>
<evidence type="ECO:0000313" key="2">
    <source>
        <dbReference type="EMBL" id="KAG1354774.1"/>
    </source>
</evidence>
<gene>
    <name evidence="2" type="ORF">COCNU_07G008860</name>
</gene>
<evidence type="ECO:0000313" key="3">
    <source>
        <dbReference type="Proteomes" id="UP000797356"/>
    </source>
</evidence>
<dbReference type="Proteomes" id="UP000797356">
    <property type="component" value="Chromosome 7"/>
</dbReference>
<evidence type="ECO:0000256" key="1">
    <source>
        <dbReference type="SAM" id="MobiDB-lite"/>
    </source>
</evidence>
<feature type="compositionally biased region" description="Basic and acidic residues" evidence="1">
    <location>
        <begin position="12"/>
        <end position="30"/>
    </location>
</feature>
<sequence>MGKLGGDDDKEEKEVRRKERRKNGLLEKWSRNGGSHYGGRWLMCELGGEVGEKGNEREGRTVDKEWMEMKETTMEGESSWAILEEEDDDVEKGIRRMGRGKDRLLVRKGKDESQSCHGGGGLRRDGGG</sequence>
<protein>
    <submittedName>
        <fullName evidence="2">Uncharacterized protein</fullName>
    </submittedName>
</protein>
<feature type="region of interest" description="Disordered" evidence="1">
    <location>
        <begin position="1"/>
        <end position="33"/>
    </location>
</feature>
<dbReference type="AlphaFoldDB" id="A0A8K0IFR8"/>
<reference evidence="2" key="2">
    <citation type="submission" date="2019-07" db="EMBL/GenBank/DDBJ databases">
        <authorList>
            <person name="Yang Y."/>
            <person name="Bocs S."/>
            <person name="Baudouin L."/>
        </authorList>
    </citation>
    <scope>NUCLEOTIDE SEQUENCE</scope>
    <source>
        <tissue evidence="2">Spear leaf of Hainan Tall coconut</tissue>
    </source>
</reference>
<reference evidence="2" key="1">
    <citation type="journal article" date="2017" name="Gigascience">
        <title>The genome draft of coconut (Cocos nucifera).</title>
        <authorList>
            <person name="Xiao Y."/>
            <person name="Xu P."/>
            <person name="Fan H."/>
            <person name="Baudouin L."/>
            <person name="Xia W."/>
            <person name="Bocs S."/>
            <person name="Xu J."/>
            <person name="Li Q."/>
            <person name="Guo A."/>
            <person name="Zhou L."/>
            <person name="Li J."/>
            <person name="Wu Y."/>
            <person name="Ma Z."/>
            <person name="Armero A."/>
            <person name="Issali A.E."/>
            <person name="Liu N."/>
            <person name="Peng M."/>
            <person name="Yang Y."/>
        </authorList>
    </citation>
    <scope>NUCLEOTIDE SEQUENCE</scope>
    <source>
        <tissue evidence="2">Spear leaf of Hainan Tall coconut</tissue>
    </source>
</reference>
<keyword evidence="3" id="KW-1185">Reference proteome</keyword>
<comment type="caution">
    <text evidence="2">The sequence shown here is derived from an EMBL/GenBank/DDBJ whole genome shotgun (WGS) entry which is preliminary data.</text>
</comment>
<name>A0A8K0IFR8_COCNU</name>
<accession>A0A8K0IFR8</accession>